<dbReference type="InterPro" id="IPR023201">
    <property type="entry name" value="SecY_dom_sf"/>
</dbReference>
<name>A0A0F9CJ59_9ZZZZ</name>
<dbReference type="PANTHER" id="PTHR10906">
    <property type="entry name" value="SECY/SEC61-ALPHA FAMILY MEMBER"/>
    <property type="match status" value="1"/>
</dbReference>
<dbReference type="EMBL" id="LAZR01046353">
    <property type="protein sequence ID" value="KKK96731.1"/>
    <property type="molecule type" value="Genomic_DNA"/>
</dbReference>
<keyword evidence="1" id="KW-0472">Membrane</keyword>
<reference evidence="2" key="1">
    <citation type="journal article" date="2015" name="Nature">
        <title>Complex archaea that bridge the gap between prokaryotes and eukaryotes.</title>
        <authorList>
            <person name="Spang A."/>
            <person name="Saw J.H."/>
            <person name="Jorgensen S.L."/>
            <person name="Zaremba-Niedzwiedzka K."/>
            <person name="Martijn J."/>
            <person name="Lind A.E."/>
            <person name="van Eijk R."/>
            <person name="Schleper C."/>
            <person name="Guy L."/>
            <person name="Ettema T.J."/>
        </authorList>
    </citation>
    <scope>NUCLEOTIDE SEQUENCE</scope>
</reference>
<keyword evidence="1" id="KW-0812">Transmembrane</keyword>
<evidence type="ECO:0008006" key="3">
    <source>
        <dbReference type="Google" id="ProtNLM"/>
    </source>
</evidence>
<comment type="caution">
    <text evidence="2">The sequence shown here is derived from an EMBL/GenBank/DDBJ whole genome shotgun (WGS) entry which is preliminary data.</text>
</comment>
<dbReference type="AlphaFoldDB" id="A0A0F9CJ59"/>
<feature type="non-terminal residue" evidence="2">
    <location>
        <position position="1"/>
    </location>
</feature>
<feature type="transmembrane region" description="Helical" evidence="1">
    <location>
        <begin position="147"/>
        <end position="166"/>
    </location>
</feature>
<gene>
    <name evidence="2" type="ORF">LCGC14_2659840</name>
</gene>
<organism evidence="2">
    <name type="scientific">marine sediment metagenome</name>
    <dbReference type="NCBI Taxonomy" id="412755"/>
    <lineage>
        <taxon>unclassified sequences</taxon>
        <taxon>metagenomes</taxon>
        <taxon>ecological metagenomes</taxon>
    </lineage>
</organism>
<dbReference type="Pfam" id="PF00344">
    <property type="entry name" value="SecY"/>
    <property type="match status" value="1"/>
</dbReference>
<dbReference type="SUPFAM" id="SSF103491">
    <property type="entry name" value="Preprotein translocase SecY subunit"/>
    <property type="match status" value="1"/>
</dbReference>
<dbReference type="Gene3D" id="1.10.3370.10">
    <property type="entry name" value="SecY subunit domain"/>
    <property type="match status" value="1"/>
</dbReference>
<feature type="transmembrane region" description="Helical" evidence="1">
    <location>
        <begin position="12"/>
        <end position="31"/>
    </location>
</feature>
<evidence type="ECO:0000313" key="2">
    <source>
        <dbReference type="EMBL" id="KKK96731.1"/>
    </source>
</evidence>
<dbReference type="InterPro" id="IPR002208">
    <property type="entry name" value="SecY/SEC61-alpha"/>
</dbReference>
<dbReference type="GO" id="GO:0015031">
    <property type="term" value="P:protein transport"/>
    <property type="evidence" value="ECO:0007669"/>
    <property type="project" value="InterPro"/>
</dbReference>
<feature type="transmembrane region" description="Helical" evidence="1">
    <location>
        <begin position="204"/>
        <end position="222"/>
    </location>
</feature>
<evidence type="ECO:0000256" key="1">
    <source>
        <dbReference type="SAM" id="Phobius"/>
    </source>
</evidence>
<protein>
    <recommendedName>
        <fullName evidence="3">Preprotein translocase subunit SecY</fullName>
    </recommendedName>
</protein>
<accession>A0A0F9CJ59</accession>
<keyword evidence="1" id="KW-1133">Transmembrane helix</keyword>
<sequence>TNLADIFVRQQLPSILGIITTIIIFVIVIWFESTRVEIPLTYRGYRGYKGKYPMKLLYVSNIPVILVNALYANLLFFGQLIAGPGSGLRRRNGGPIDDFWIDIIGVFTQQESGGVGGGGQLIPSGGLIWLLTPPLGLADLIAFPLRALLYLIIFIFLCVMLGRVWVEVSGLSPRDIAGQILDSQMQVPGFRSSEKILERILKRYIPTLVIINGILIAVLSFFADSLGALTSGTGLLITIGIIHQYAETISKELAASQYPGLRGMLGMD</sequence>
<dbReference type="GO" id="GO:0016020">
    <property type="term" value="C:membrane"/>
    <property type="evidence" value="ECO:0007669"/>
    <property type="project" value="InterPro"/>
</dbReference>
<feature type="transmembrane region" description="Helical" evidence="1">
    <location>
        <begin position="56"/>
        <end position="82"/>
    </location>
</feature>
<proteinExistence type="predicted"/>